<feature type="compositionally biased region" description="Basic and acidic residues" evidence="1">
    <location>
        <begin position="178"/>
        <end position="205"/>
    </location>
</feature>
<dbReference type="EMBL" id="CADEBC010000494">
    <property type="protein sequence ID" value="CAB3237736.1"/>
    <property type="molecule type" value="Genomic_DNA"/>
</dbReference>
<keyword evidence="4" id="KW-1185">Reference proteome</keyword>
<feature type="region of interest" description="Disordered" evidence="1">
    <location>
        <begin position="94"/>
        <end position="399"/>
    </location>
</feature>
<name>A0A8S0ZZN8_ARCPL</name>
<dbReference type="Gene3D" id="1.10.8.10">
    <property type="entry name" value="DNA helicase RuvA subunit, C-terminal domain"/>
    <property type="match status" value="1"/>
</dbReference>
<feature type="region of interest" description="Disordered" evidence="1">
    <location>
        <begin position="33"/>
        <end position="74"/>
    </location>
</feature>
<dbReference type="InterPro" id="IPR015940">
    <property type="entry name" value="UBA"/>
</dbReference>
<feature type="compositionally biased region" description="Polar residues" evidence="1">
    <location>
        <begin position="370"/>
        <end position="387"/>
    </location>
</feature>
<evidence type="ECO:0000256" key="1">
    <source>
        <dbReference type="SAM" id="MobiDB-lite"/>
    </source>
</evidence>
<dbReference type="CDD" id="cd14318">
    <property type="entry name" value="UBA_Cbl_like"/>
    <property type="match status" value="1"/>
</dbReference>
<proteinExistence type="predicted"/>
<feature type="compositionally biased region" description="Basic and acidic residues" evidence="1">
    <location>
        <begin position="100"/>
        <end position="115"/>
    </location>
</feature>
<comment type="caution">
    <text evidence="3">The sequence shown here is derived from an EMBL/GenBank/DDBJ whole genome shotgun (WGS) entry which is preliminary data.</text>
</comment>
<feature type="compositionally biased region" description="Low complexity" evidence="1">
    <location>
        <begin position="118"/>
        <end position="132"/>
    </location>
</feature>
<feature type="region of interest" description="Disordered" evidence="1">
    <location>
        <begin position="590"/>
        <end position="642"/>
    </location>
</feature>
<sequence>MIPIAGIHHYWSIWDNDWAEFNAATSTIDALRPSIRSPGVSPRHSPRAPRRAPQPAENAYGELRAPPLPPRKSLSPAEPVIVAASSVQDIAAASSQVFAEPRRRSSLEPEPDSRHRLTSIITGSTETITGVIDTRHEVPPDPRAFEKPRRACTPQSNSRPLPATPPERLAEAPTPTEPKPDNRILADSRYIPDRHDRHLPDRQERTVPALPDNRIERPVPNPPETRERLPLPDTRQMDQRQDRHVPIPDSRRDERHVPVPDNRQERFMERPERHQENRLADWHVPERQDRHVLSDNRQERHLPESRLDNRHMPVDSQKLDRHGLDRHTDFRLPPERPPEKPDFRAQIESRNSFDRETRVESRAPPRQRSLPASTSGSVDQPTKSTTMPKFPSEDAKDPPYENVAVEKNELAVLPKKINPLTHDKHGKKYGDNVSYENINLDYIARLVGEGYPKDIVVRALGITRNDLEMACDILHEFGSKVTNKCFNFQLKPSISHFPQHTDLQKAGEVIFNNEKFNILKVTTHTVTDYFEDFMLGKKRPNPTKRLFVDDNSFRHQWSGFNDKPQSLRKTEIIKDTFDKVAKDNILIENNNSSMLPSSSEKEKNVESNISAATKASSKSVENPDNNENSSEDTNASTIKEDISEVKYSGKPSTLKRQYDDKKAQAYKKNMFDSEVRLRKGEPAKSPDKERTVVQTTFFCPFFGIITMSAFVD</sequence>
<reference evidence="3 4" key="1">
    <citation type="submission" date="2020-04" db="EMBL/GenBank/DDBJ databases">
        <authorList>
            <person name="Wallbank WR R."/>
            <person name="Pardo Diaz C."/>
            <person name="Kozak K."/>
            <person name="Martin S."/>
            <person name="Jiggins C."/>
            <person name="Moest M."/>
            <person name="Warren A I."/>
            <person name="Byers J.R.P. K."/>
            <person name="Montejo-Kovacevich G."/>
            <person name="Yen C E."/>
        </authorList>
    </citation>
    <scope>NUCLEOTIDE SEQUENCE [LARGE SCALE GENOMIC DNA]</scope>
</reference>
<accession>A0A8S0ZZN8</accession>
<feature type="domain" description="UBA" evidence="2">
    <location>
        <begin position="437"/>
        <end position="477"/>
    </location>
</feature>
<dbReference type="PROSITE" id="PS50030">
    <property type="entry name" value="UBA"/>
    <property type="match status" value="1"/>
</dbReference>
<protein>
    <recommendedName>
        <fullName evidence="2">UBA domain-containing protein</fullName>
    </recommendedName>
</protein>
<dbReference type="AlphaFoldDB" id="A0A8S0ZZN8"/>
<evidence type="ECO:0000259" key="2">
    <source>
        <dbReference type="PROSITE" id="PS50030"/>
    </source>
</evidence>
<dbReference type="Proteomes" id="UP000494106">
    <property type="component" value="Unassembled WGS sequence"/>
</dbReference>
<dbReference type="InterPro" id="IPR009060">
    <property type="entry name" value="UBA-like_sf"/>
</dbReference>
<feature type="compositionally biased region" description="Polar residues" evidence="1">
    <location>
        <begin position="611"/>
        <end position="620"/>
    </location>
</feature>
<feature type="compositionally biased region" description="Low complexity" evidence="1">
    <location>
        <begin position="622"/>
        <end position="637"/>
    </location>
</feature>
<dbReference type="SUPFAM" id="SSF46934">
    <property type="entry name" value="UBA-like"/>
    <property type="match status" value="1"/>
</dbReference>
<organism evidence="3 4">
    <name type="scientific">Arctia plantaginis</name>
    <name type="common">Wood tiger moth</name>
    <name type="synonym">Phalaena plantaginis</name>
    <dbReference type="NCBI Taxonomy" id="874455"/>
    <lineage>
        <taxon>Eukaryota</taxon>
        <taxon>Metazoa</taxon>
        <taxon>Ecdysozoa</taxon>
        <taxon>Arthropoda</taxon>
        <taxon>Hexapoda</taxon>
        <taxon>Insecta</taxon>
        <taxon>Pterygota</taxon>
        <taxon>Neoptera</taxon>
        <taxon>Endopterygota</taxon>
        <taxon>Lepidoptera</taxon>
        <taxon>Glossata</taxon>
        <taxon>Ditrysia</taxon>
        <taxon>Noctuoidea</taxon>
        <taxon>Erebidae</taxon>
        <taxon>Arctiinae</taxon>
        <taxon>Arctia</taxon>
    </lineage>
</organism>
<feature type="compositionally biased region" description="Basic and acidic residues" evidence="1">
    <location>
        <begin position="224"/>
        <end position="363"/>
    </location>
</feature>
<evidence type="ECO:0000313" key="3">
    <source>
        <dbReference type="EMBL" id="CAB3237736.1"/>
    </source>
</evidence>
<feature type="compositionally biased region" description="Basic and acidic residues" evidence="1">
    <location>
        <begin position="133"/>
        <end position="149"/>
    </location>
</feature>
<dbReference type="OrthoDB" id="7237699at2759"/>
<evidence type="ECO:0000313" key="4">
    <source>
        <dbReference type="Proteomes" id="UP000494106"/>
    </source>
</evidence>
<gene>
    <name evidence="3" type="ORF">APLA_LOCUS7091</name>
</gene>